<dbReference type="AlphaFoldDB" id="A0A2B8SUZ5"/>
<comment type="caution">
    <text evidence="1">The sequence shown here is derived from an EMBL/GenBank/DDBJ whole genome shotgun (WGS) entry which is preliminary data.</text>
</comment>
<dbReference type="EMBL" id="NUJQ01000015">
    <property type="protein sequence ID" value="PGQ08847.1"/>
    <property type="molecule type" value="Genomic_DNA"/>
</dbReference>
<evidence type="ECO:0000313" key="2">
    <source>
        <dbReference type="Proteomes" id="UP000221438"/>
    </source>
</evidence>
<evidence type="ECO:0008006" key="3">
    <source>
        <dbReference type="Google" id="ProtNLM"/>
    </source>
</evidence>
<accession>A0A2B8SUZ5</accession>
<reference evidence="1 2" key="1">
    <citation type="submission" date="2017-09" db="EMBL/GenBank/DDBJ databases">
        <title>Large-scale bioinformatics analysis of Bacillus genomes uncovers conserved roles of natural products in bacterial physiology.</title>
        <authorList>
            <consortium name="Agbiome Team Llc"/>
            <person name="Bleich R.M."/>
            <person name="Grubbs K.J."/>
            <person name="Santa Maria K.C."/>
            <person name="Allen S.E."/>
            <person name="Farag S."/>
            <person name="Shank E.A."/>
            <person name="Bowers A."/>
        </authorList>
    </citation>
    <scope>NUCLEOTIDE SEQUENCE [LARGE SCALE GENOMIC DNA]</scope>
    <source>
        <strain evidence="1 2">AFS046104</strain>
    </source>
</reference>
<organism evidence="1 2">
    <name type="scientific">Bacillus cereus</name>
    <dbReference type="NCBI Taxonomy" id="1396"/>
    <lineage>
        <taxon>Bacteria</taxon>
        <taxon>Bacillati</taxon>
        <taxon>Bacillota</taxon>
        <taxon>Bacilli</taxon>
        <taxon>Bacillales</taxon>
        <taxon>Bacillaceae</taxon>
        <taxon>Bacillus</taxon>
        <taxon>Bacillus cereus group</taxon>
    </lineage>
</organism>
<sequence>MNEFNNQIYDVIREDIQNVGKFQDQCNIYLKQIADSIHELAESHKHIQQVLHDNGTFEDLGNIATSTIRLKHSIDKAKPGMEELVQVTRKNVPVIAKDLQAFQERVPGIYNDVNTGLDFGNAFMDTASKVVQHKYNIPATALNVGNIDLSNALRDLGGDPSRIYNREDDQDLAFILGISPGVGTGIEIAQLIKGEDLVTGRKYGPEDYGWGTLSVVSGGTTRVIGKVVGKIGDLEKKGKALEKASKNYRKTFFDQYPELKGNVIVHHADEQQVLKKYPNLFTEAEIHDIQNLRGIPKEINNEIHLSSIRKDWNEFYKSHPNPTKKEVIDYMIELDKRYGDKFTPPVNK</sequence>
<proteinExistence type="predicted"/>
<gene>
    <name evidence="1" type="ORF">COA08_14080</name>
</gene>
<protein>
    <recommendedName>
        <fullName evidence="3">LXG domain-containing protein</fullName>
    </recommendedName>
</protein>
<name>A0A2B8SUZ5_BACCE</name>
<evidence type="ECO:0000313" key="1">
    <source>
        <dbReference type="EMBL" id="PGQ08847.1"/>
    </source>
</evidence>
<dbReference type="Proteomes" id="UP000221438">
    <property type="component" value="Unassembled WGS sequence"/>
</dbReference>